<dbReference type="GO" id="GO:0003677">
    <property type="term" value="F:DNA binding"/>
    <property type="evidence" value="ECO:0007669"/>
    <property type="project" value="InterPro"/>
</dbReference>
<evidence type="ECO:0000259" key="1">
    <source>
        <dbReference type="SMART" id="SM01321"/>
    </source>
</evidence>
<sequence length="152" mass="18357">MKKSTIKHARTCVYNVNYHIVWSVKDRRKVFTTEIECYLKDFFQEVAQEREFEVAMMEVGEQDHIHVFASAHPKIAPSYIVKMLKGISARKLFLKFPQLKKRLWGGVMKKARYYLLRRREKGFGSARVVYRYELIRWNELHKWQRCGWKVIV</sequence>
<proteinExistence type="predicted"/>
<dbReference type="PANTHER" id="PTHR33360:SF2">
    <property type="entry name" value="TRANSPOSASE FOR INSERTION SEQUENCE ELEMENT IS200"/>
    <property type="match status" value="1"/>
</dbReference>
<dbReference type="Proteomes" id="UP000321157">
    <property type="component" value="Unassembled WGS sequence"/>
</dbReference>
<dbReference type="GO" id="GO:0006313">
    <property type="term" value="P:DNA transposition"/>
    <property type="evidence" value="ECO:0007669"/>
    <property type="project" value="InterPro"/>
</dbReference>
<keyword evidence="3" id="KW-1185">Reference proteome</keyword>
<dbReference type="PANTHER" id="PTHR33360">
    <property type="entry name" value="TRANSPOSASE FOR INSERTION SEQUENCE ELEMENT IS200"/>
    <property type="match status" value="1"/>
</dbReference>
<dbReference type="Pfam" id="PF01797">
    <property type="entry name" value="Y1_Tnp"/>
    <property type="match status" value="1"/>
</dbReference>
<feature type="domain" description="Transposase IS200-like" evidence="1">
    <location>
        <begin position="13"/>
        <end position="138"/>
    </location>
</feature>
<protein>
    <recommendedName>
        <fullName evidence="1">Transposase IS200-like domain-containing protein</fullName>
    </recommendedName>
</protein>
<dbReference type="RefSeq" id="WP_218029517.1">
    <property type="nucleotide sequence ID" value="NZ_BJXX01000013.1"/>
</dbReference>
<dbReference type="SMART" id="SM01321">
    <property type="entry name" value="Y1_Tnp"/>
    <property type="match status" value="1"/>
</dbReference>
<comment type="caution">
    <text evidence="2">The sequence shown here is derived from an EMBL/GenBank/DDBJ whole genome shotgun (WGS) entry which is preliminary data.</text>
</comment>
<dbReference type="InterPro" id="IPR002686">
    <property type="entry name" value="Transposase_17"/>
</dbReference>
<dbReference type="GO" id="GO:0004803">
    <property type="term" value="F:transposase activity"/>
    <property type="evidence" value="ECO:0007669"/>
    <property type="project" value="InterPro"/>
</dbReference>
<dbReference type="NCBIfam" id="NF033573">
    <property type="entry name" value="transpos_IS200"/>
    <property type="match status" value="1"/>
</dbReference>
<reference evidence="2 3" key="1">
    <citation type="submission" date="2019-07" db="EMBL/GenBank/DDBJ databases">
        <title>Whole genome shotgun sequence of Aneurinibacillus danicus NBRC 102444.</title>
        <authorList>
            <person name="Hosoyama A."/>
            <person name="Uohara A."/>
            <person name="Ohji S."/>
            <person name="Ichikawa N."/>
        </authorList>
    </citation>
    <scope>NUCLEOTIDE SEQUENCE [LARGE SCALE GENOMIC DNA]</scope>
    <source>
        <strain evidence="2 3">NBRC 102444</strain>
    </source>
</reference>
<dbReference type="SUPFAM" id="SSF143422">
    <property type="entry name" value="Transposase IS200-like"/>
    <property type="match status" value="1"/>
</dbReference>
<accession>A0A511V1B6</accession>
<dbReference type="EMBL" id="BJXX01000013">
    <property type="protein sequence ID" value="GEN32697.1"/>
    <property type="molecule type" value="Genomic_DNA"/>
</dbReference>
<dbReference type="AlphaFoldDB" id="A0A511V1B6"/>
<evidence type="ECO:0000313" key="2">
    <source>
        <dbReference type="EMBL" id="GEN32697.1"/>
    </source>
</evidence>
<organism evidence="2 3">
    <name type="scientific">Aneurinibacillus danicus</name>
    <dbReference type="NCBI Taxonomy" id="267746"/>
    <lineage>
        <taxon>Bacteria</taxon>
        <taxon>Bacillati</taxon>
        <taxon>Bacillota</taxon>
        <taxon>Bacilli</taxon>
        <taxon>Bacillales</taxon>
        <taxon>Paenibacillaceae</taxon>
        <taxon>Aneurinibacillus group</taxon>
        <taxon>Aneurinibacillus</taxon>
    </lineage>
</organism>
<dbReference type="Gene3D" id="3.30.70.1290">
    <property type="entry name" value="Transposase IS200-like"/>
    <property type="match status" value="1"/>
</dbReference>
<evidence type="ECO:0000313" key="3">
    <source>
        <dbReference type="Proteomes" id="UP000321157"/>
    </source>
</evidence>
<dbReference type="InterPro" id="IPR036515">
    <property type="entry name" value="Transposase_17_sf"/>
</dbReference>
<gene>
    <name evidence="2" type="ORF">ADA01nite_01570</name>
</gene>
<name>A0A511V1B6_9BACL</name>